<evidence type="ECO:0000313" key="2">
    <source>
        <dbReference type="EMBL" id="QBZ83975.1"/>
    </source>
</evidence>
<accession>A0A4P7P289</accession>
<evidence type="ECO:0000313" key="3">
    <source>
        <dbReference type="Proteomes" id="UP000296201"/>
    </source>
</evidence>
<protein>
    <submittedName>
        <fullName evidence="2">Uncharacterized protein</fullName>
    </submittedName>
</protein>
<proteinExistence type="predicted"/>
<evidence type="ECO:0000256" key="1">
    <source>
        <dbReference type="SAM" id="SignalP"/>
    </source>
</evidence>
<dbReference type="AlphaFoldDB" id="A0A4P7P289"/>
<reference evidence="2 3" key="1">
    <citation type="submission" date="2018-08" db="EMBL/GenBank/DDBJ databases">
        <title>Horizontal acquisition of hydrogen conversion ability and other habitat adaptations in Hydrogenovibrio crunogenus strains.</title>
        <authorList>
            <person name="Gonnella G."/>
            <person name="Adam N."/>
            <person name="Perner M."/>
        </authorList>
    </citation>
    <scope>NUCLEOTIDE SEQUENCE [LARGE SCALE GENOMIC DNA]</scope>
    <source>
        <strain evidence="2 3">SP-41</strain>
    </source>
</reference>
<dbReference type="RefSeq" id="WP_135796548.1">
    <property type="nucleotide sequence ID" value="NZ_CP032096.1"/>
</dbReference>
<gene>
    <name evidence="2" type="ORF">GHNINEIG_02044</name>
</gene>
<sequence precursor="true">MKWNKSTLAASILVTLITMINMPLATAANDDASFDAVKKESKELMQSLKSYSAKQKDEAIQATQKALNKIDARIDRLEEDVRKNWNEMDAATQKQTEESLKALRQQRNKVSEWYGSLKNSSAESWDQMKKGFSEAYQAVNQAWKKSVEAFQSED</sequence>
<feature type="chain" id="PRO_5020634609" evidence="1">
    <location>
        <begin position="28"/>
        <end position="154"/>
    </location>
</feature>
<dbReference type="Proteomes" id="UP000296201">
    <property type="component" value="Chromosome"/>
</dbReference>
<feature type="signal peptide" evidence="1">
    <location>
        <begin position="1"/>
        <end position="27"/>
    </location>
</feature>
<dbReference type="EMBL" id="CP032096">
    <property type="protein sequence ID" value="QBZ83975.1"/>
    <property type="molecule type" value="Genomic_DNA"/>
</dbReference>
<dbReference type="OrthoDB" id="7865349at2"/>
<name>A0A4P7P289_9GAMM</name>
<keyword evidence="1" id="KW-0732">Signal</keyword>
<organism evidence="2 3">
    <name type="scientific">Hydrogenovibrio crunogenus</name>
    <dbReference type="NCBI Taxonomy" id="39765"/>
    <lineage>
        <taxon>Bacteria</taxon>
        <taxon>Pseudomonadati</taxon>
        <taxon>Pseudomonadota</taxon>
        <taxon>Gammaproteobacteria</taxon>
        <taxon>Thiotrichales</taxon>
        <taxon>Piscirickettsiaceae</taxon>
        <taxon>Hydrogenovibrio</taxon>
    </lineage>
</organism>
<dbReference type="SUPFAM" id="SSF58113">
    <property type="entry name" value="Apolipoprotein A-I"/>
    <property type="match status" value="1"/>
</dbReference>
<keyword evidence="3" id="KW-1185">Reference proteome</keyword>